<dbReference type="Proteomes" id="UP000477849">
    <property type="component" value="Unassembled WGS sequence"/>
</dbReference>
<organism evidence="1 2">
    <name type="scientific">Rhizobium daejeonense</name>
    <dbReference type="NCBI Taxonomy" id="240521"/>
    <lineage>
        <taxon>Bacteria</taxon>
        <taxon>Pseudomonadati</taxon>
        <taxon>Pseudomonadota</taxon>
        <taxon>Alphaproteobacteria</taxon>
        <taxon>Hyphomicrobiales</taxon>
        <taxon>Rhizobiaceae</taxon>
        <taxon>Rhizobium/Agrobacterium group</taxon>
        <taxon>Rhizobium</taxon>
    </lineage>
</organism>
<dbReference type="AlphaFoldDB" id="A0A6M1S4H8"/>
<protein>
    <submittedName>
        <fullName evidence="1">DNA gyrase</fullName>
    </submittedName>
</protein>
<name>A0A6M1S4H8_9HYPH</name>
<proteinExistence type="predicted"/>
<dbReference type="InterPro" id="IPR024091">
    <property type="entry name" value="LnmK-like_bifun_acyl/decarbox"/>
</dbReference>
<dbReference type="Gene3D" id="3.10.129.10">
    <property type="entry name" value="Hotdog Thioesterase"/>
    <property type="match status" value="1"/>
</dbReference>
<dbReference type="RefSeq" id="WP_163898014.1">
    <property type="nucleotide sequence ID" value="NZ_CP048425.1"/>
</dbReference>
<evidence type="ECO:0000313" key="1">
    <source>
        <dbReference type="EMBL" id="NGO65833.1"/>
    </source>
</evidence>
<dbReference type="NCBIfam" id="TIGR04099">
    <property type="entry name" value="biosn_Pnap_2097"/>
    <property type="match status" value="1"/>
</dbReference>
<sequence length="302" mass="33439">MNLAVLDPRREVPSARMLMERALEPHVLLGMPHLNAHGLSETWLMKELGHRHWLLLALRFGMENADFRTPDGGKAYASICATSLRDARLGIAVADDVLTIRSSLVRISRTQWSSRHRLSIRDMAIGEVELVSAFVHRMIEGDNRSLARVGHWDAPAEVSSKSELAAFAASFRRGTASGHLGMSPPSGPEPLSYRFQPSLLEEFNGAGLFYFAEFQAIANRAFETRFPEAGHAFSRRDVFFTGNIVPGEIVTVHIGSTRQMDSLRYTCKLVREDGEGIAFIFIEAAEARESGMPNPEVVSSTS</sequence>
<comment type="caution">
    <text evidence="1">The sequence shown here is derived from an EMBL/GenBank/DDBJ whole genome shotgun (WGS) entry which is preliminary data.</text>
</comment>
<dbReference type="NCBIfam" id="TIGR04098">
    <property type="entry name" value="LnmK_bifunc"/>
    <property type="match status" value="1"/>
</dbReference>
<accession>A0A6M1S4H8</accession>
<keyword evidence="2" id="KW-1185">Reference proteome</keyword>
<evidence type="ECO:0000313" key="2">
    <source>
        <dbReference type="Proteomes" id="UP000477849"/>
    </source>
</evidence>
<reference evidence="1 2" key="1">
    <citation type="submission" date="2020-02" db="EMBL/GenBank/DDBJ databases">
        <title>Genome sequence of the type strain CCBAU10050 of Rhizobium daejeonense.</title>
        <authorList>
            <person name="Gao J."/>
            <person name="Sun J."/>
        </authorList>
    </citation>
    <scope>NUCLEOTIDE SEQUENCE [LARGE SCALE GENOMIC DNA]</scope>
    <source>
        <strain evidence="1 2">CCBAU10050</strain>
    </source>
</reference>
<dbReference type="EMBL" id="JAAKZH010000007">
    <property type="protein sequence ID" value="NGO65833.1"/>
    <property type="molecule type" value="Genomic_DNA"/>
</dbReference>
<gene>
    <name evidence="1" type="ORF">G6N76_19345</name>
</gene>